<evidence type="ECO:0000256" key="1">
    <source>
        <dbReference type="ARBA" id="ARBA00023015"/>
    </source>
</evidence>
<dbReference type="InterPro" id="IPR049445">
    <property type="entry name" value="TetR_SbtR-like_C"/>
</dbReference>
<sequence length="185" mass="20006">MRADARRNRDRIVEVARDLIRAKGYDAVSMDEVARTAGIGAGTLYRHFPTKDALHDAVIEAWADKVNEAVDQAMELDVPARDRLLQWLKDYTAMLTTHQGAAARITASLGVAGSPYEAKCQTYLQANQRVIDALGGQLRPDVQAMQMCRLVGGVAAVADNSELPPEAVSAMLEVLTDGFLAPKAA</sequence>
<dbReference type="PROSITE" id="PS50977">
    <property type="entry name" value="HTH_TETR_2"/>
    <property type="match status" value="1"/>
</dbReference>
<dbReference type="PANTHER" id="PTHR30055:SF234">
    <property type="entry name" value="HTH-TYPE TRANSCRIPTIONAL REGULATOR BETI"/>
    <property type="match status" value="1"/>
</dbReference>
<dbReference type="InterPro" id="IPR009057">
    <property type="entry name" value="Homeodomain-like_sf"/>
</dbReference>
<dbReference type="EMBL" id="JAVALS010000004">
    <property type="protein sequence ID" value="MDP5227108.1"/>
    <property type="molecule type" value="Genomic_DNA"/>
</dbReference>
<evidence type="ECO:0000313" key="7">
    <source>
        <dbReference type="Proteomes" id="UP001232725"/>
    </source>
</evidence>
<dbReference type="SUPFAM" id="SSF46689">
    <property type="entry name" value="Homeodomain-like"/>
    <property type="match status" value="1"/>
</dbReference>
<keyword evidence="2 4" id="KW-0238">DNA-binding</keyword>
<keyword evidence="3" id="KW-0804">Transcription</keyword>
<dbReference type="PRINTS" id="PR00455">
    <property type="entry name" value="HTHTETR"/>
</dbReference>
<feature type="DNA-binding region" description="H-T-H motif" evidence="4">
    <location>
        <begin position="29"/>
        <end position="48"/>
    </location>
</feature>
<evidence type="ECO:0000259" key="5">
    <source>
        <dbReference type="PROSITE" id="PS50977"/>
    </source>
</evidence>
<reference evidence="6 7" key="1">
    <citation type="submission" date="2023-08" db="EMBL/GenBank/DDBJ databases">
        <title>Arthrobacter horti sp. nov., isolated from forest soil.</title>
        <authorList>
            <person name="Park M."/>
        </authorList>
    </citation>
    <scope>NUCLEOTIDE SEQUENCE [LARGE SCALE GENOMIC DNA]</scope>
    <source>
        <strain evidence="6 7">YJM1</strain>
    </source>
</reference>
<name>A0ABT9IND3_9MICC</name>
<accession>A0ABT9IND3</accession>
<proteinExistence type="predicted"/>
<dbReference type="Pfam" id="PF21597">
    <property type="entry name" value="TetR_C_43"/>
    <property type="match status" value="1"/>
</dbReference>
<dbReference type="PANTHER" id="PTHR30055">
    <property type="entry name" value="HTH-TYPE TRANSCRIPTIONAL REGULATOR RUTR"/>
    <property type="match status" value="1"/>
</dbReference>
<comment type="caution">
    <text evidence="6">The sequence shown here is derived from an EMBL/GenBank/DDBJ whole genome shotgun (WGS) entry which is preliminary data.</text>
</comment>
<dbReference type="PROSITE" id="PS01081">
    <property type="entry name" value="HTH_TETR_1"/>
    <property type="match status" value="1"/>
</dbReference>
<evidence type="ECO:0000256" key="3">
    <source>
        <dbReference type="ARBA" id="ARBA00023163"/>
    </source>
</evidence>
<dbReference type="InterPro" id="IPR023772">
    <property type="entry name" value="DNA-bd_HTH_TetR-type_CS"/>
</dbReference>
<dbReference type="InterPro" id="IPR050109">
    <property type="entry name" value="HTH-type_TetR-like_transc_reg"/>
</dbReference>
<gene>
    <name evidence="6" type="ORF">Q9R02_08095</name>
</gene>
<dbReference type="Pfam" id="PF00440">
    <property type="entry name" value="TetR_N"/>
    <property type="match status" value="1"/>
</dbReference>
<organism evidence="6 7">
    <name type="scientific">Arthrobacter horti</name>
    <dbReference type="NCBI Taxonomy" id="3068273"/>
    <lineage>
        <taxon>Bacteria</taxon>
        <taxon>Bacillati</taxon>
        <taxon>Actinomycetota</taxon>
        <taxon>Actinomycetes</taxon>
        <taxon>Micrococcales</taxon>
        <taxon>Micrococcaceae</taxon>
        <taxon>Arthrobacter</taxon>
    </lineage>
</organism>
<feature type="domain" description="HTH tetR-type" evidence="5">
    <location>
        <begin position="6"/>
        <end position="66"/>
    </location>
</feature>
<evidence type="ECO:0000313" key="6">
    <source>
        <dbReference type="EMBL" id="MDP5227108.1"/>
    </source>
</evidence>
<dbReference type="Gene3D" id="1.10.357.10">
    <property type="entry name" value="Tetracycline Repressor, domain 2"/>
    <property type="match status" value="1"/>
</dbReference>
<keyword evidence="7" id="KW-1185">Reference proteome</keyword>
<dbReference type="RefSeq" id="WP_305996158.1">
    <property type="nucleotide sequence ID" value="NZ_JAVALS010000004.1"/>
</dbReference>
<protein>
    <submittedName>
        <fullName evidence="6">TetR/AcrR family transcriptional regulator</fullName>
    </submittedName>
</protein>
<evidence type="ECO:0000256" key="4">
    <source>
        <dbReference type="PROSITE-ProRule" id="PRU00335"/>
    </source>
</evidence>
<evidence type="ECO:0000256" key="2">
    <source>
        <dbReference type="ARBA" id="ARBA00023125"/>
    </source>
</evidence>
<keyword evidence="1" id="KW-0805">Transcription regulation</keyword>
<dbReference type="Proteomes" id="UP001232725">
    <property type="component" value="Unassembled WGS sequence"/>
</dbReference>
<dbReference type="InterPro" id="IPR001647">
    <property type="entry name" value="HTH_TetR"/>
</dbReference>